<sequence length="209" mass="23511">MSDKQQMVTEETALKGRFTPLEIEDGHFVNHSRLTAEPEKGQQKILLGMGCFWGAERLFWQLPGVISTSVGYSGGYTPNPTYEEVCTGQTGHAEVVRVIYQPQQISLETLLGYFWENHDPTQGMRQGNDLGTQYRSVIYVYHDKQRLIAEHSRQTYQKSLNSEGKGQITTEILSAGPYYFAESDHQQYLAKNPNGYCGLAGTGVCFMPL</sequence>
<dbReference type="PANTHER" id="PTHR42799">
    <property type="entry name" value="MITOCHONDRIAL PEPTIDE METHIONINE SULFOXIDE REDUCTASE"/>
    <property type="match status" value="1"/>
</dbReference>
<keyword evidence="2 5" id="KW-0560">Oxidoreductase</keyword>
<dbReference type="InterPro" id="IPR002569">
    <property type="entry name" value="Met_Sox_Rdtase_MsrA_dom"/>
</dbReference>
<dbReference type="Pfam" id="PF01625">
    <property type="entry name" value="PMSR"/>
    <property type="match status" value="1"/>
</dbReference>
<evidence type="ECO:0000256" key="1">
    <source>
        <dbReference type="ARBA" id="ARBA00005591"/>
    </source>
</evidence>
<protein>
    <recommendedName>
        <fullName evidence="5">Peptide methionine sulfoxide reductase MsrA</fullName>
        <shortName evidence="5">Protein-methionine-S-oxide reductase</shortName>
        <ecNumber evidence="5">1.8.4.11</ecNumber>
    </recommendedName>
    <alternativeName>
        <fullName evidence="5">Peptide-methionine (S)-S-oxide reductase</fullName>
        <shortName evidence="5">Peptide Met(O) reductase</shortName>
    </alternativeName>
</protein>
<dbReference type="GO" id="GO:0008113">
    <property type="term" value="F:peptide-methionine (S)-S-oxide reductase activity"/>
    <property type="evidence" value="ECO:0007669"/>
    <property type="project" value="UniProtKB-UniRule"/>
</dbReference>
<dbReference type="PANTHER" id="PTHR42799:SF2">
    <property type="entry name" value="MITOCHONDRIAL PEPTIDE METHIONINE SULFOXIDE REDUCTASE"/>
    <property type="match status" value="1"/>
</dbReference>
<name>A0A1M5B8T5_VIBGA</name>
<gene>
    <name evidence="5" type="primary">msrA</name>
    <name evidence="7" type="ORF">SAMN02745781_02142</name>
</gene>
<dbReference type="InterPro" id="IPR036509">
    <property type="entry name" value="Met_Sox_Rdtase_MsrA_sf"/>
</dbReference>
<feature type="domain" description="Peptide methionine sulphoxide reductase MsrA" evidence="6">
    <location>
        <begin position="44"/>
        <end position="197"/>
    </location>
</feature>
<comment type="similarity">
    <text evidence="1 5">Belongs to the MsrA Met sulfoxide reductase family.</text>
</comment>
<dbReference type="GO" id="GO:0005737">
    <property type="term" value="C:cytoplasm"/>
    <property type="evidence" value="ECO:0007669"/>
    <property type="project" value="TreeGrafter"/>
</dbReference>
<comment type="catalytic activity">
    <reaction evidence="4 5">
        <text>[thioredoxin]-disulfide + L-methionine + H2O = L-methionine (S)-S-oxide + [thioredoxin]-dithiol</text>
        <dbReference type="Rhea" id="RHEA:19993"/>
        <dbReference type="Rhea" id="RHEA-COMP:10698"/>
        <dbReference type="Rhea" id="RHEA-COMP:10700"/>
        <dbReference type="ChEBI" id="CHEBI:15377"/>
        <dbReference type="ChEBI" id="CHEBI:29950"/>
        <dbReference type="ChEBI" id="CHEBI:50058"/>
        <dbReference type="ChEBI" id="CHEBI:57844"/>
        <dbReference type="ChEBI" id="CHEBI:58772"/>
        <dbReference type="EC" id="1.8.4.11"/>
    </reaction>
</comment>
<dbReference type="InterPro" id="IPR050162">
    <property type="entry name" value="MsrA_MetSO_reductase"/>
</dbReference>
<dbReference type="Proteomes" id="UP000184159">
    <property type="component" value="Unassembled WGS sequence"/>
</dbReference>
<dbReference type="EMBL" id="FQUH01000009">
    <property type="protein sequence ID" value="SHF38943.1"/>
    <property type="molecule type" value="Genomic_DNA"/>
</dbReference>
<dbReference type="SUPFAM" id="SSF55068">
    <property type="entry name" value="Peptide methionine sulfoxide reductase"/>
    <property type="match status" value="1"/>
</dbReference>
<evidence type="ECO:0000313" key="8">
    <source>
        <dbReference type="Proteomes" id="UP000184159"/>
    </source>
</evidence>
<reference evidence="8" key="1">
    <citation type="submission" date="2016-11" db="EMBL/GenBank/DDBJ databases">
        <authorList>
            <person name="Varghese N."/>
            <person name="Submissions S."/>
        </authorList>
    </citation>
    <scope>NUCLEOTIDE SEQUENCE [LARGE SCALE GENOMIC DNA]</scope>
    <source>
        <strain evidence="8">DSM 21264</strain>
    </source>
</reference>
<dbReference type="Gene3D" id="3.30.1060.10">
    <property type="entry name" value="Peptide methionine sulphoxide reductase MsrA"/>
    <property type="match status" value="1"/>
</dbReference>
<evidence type="ECO:0000256" key="5">
    <source>
        <dbReference type="HAMAP-Rule" id="MF_01401"/>
    </source>
</evidence>
<evidence type="ECO:0000259" key="6">
    <source>
        <dbReference type="Pfam" id="PF01625"/>
    </source>
</evidence>
<keyword evidence="8" id="KW-1185">Reference proteome</keyword>
<accession>A0A1M5B8T5</accession>
<dbReference type="RefSeq" id="WP_072959027.1">
    <property type="nucleotide sequence ID" value="NZ_FQUH01000009.1"/>
</dbReference>
<dbReference type="AlphaFoldDB" id="A0A1M5B8T5"/>
<dbReference type="FunFam" id="3.30.1060.10:FF:000001">
    <property type="entry name" value="Peptide methionine sulfoxide reductase MsrA"/>
    <property type="match status" value="1"/>
</dbReference>
<dbReference type="NCBIfam" id="TIGR00401">
    <property type="entry name" value="msrA"/>
    <property type="match status" value="1"/>
</dbReference>
<comment type="function">
    <text evidence="5">Has an important function as a repair enzyme for proteins that have been inactivated by oxidation. Catalyzes the reversible oxidation-reduction of methionine sulfoxide in proteins to methionine.</text>
</comment>
<proteinExistence type="inferred from homology"/>
<evidence type="ECO:0000256" key="2">
    <source>
        <dbReference type="ARBA" id="ARBA00023002"/>
    </source>
</evidence>
<dbReference type="EC" id="1.8.4.11" evidence="5"/>
<organism evidence="7 8">
    <name type="scientific">Vibrio gazogenes DSM 21264 = NBRC 103151</name>
    <dbReference type="NCBI Taxonomy" id="1123492"/>
    <lineage>
        <taxon>Bacteria</taxon>
        <taxon>Pseudomonadati</taxon>
        <taxon>Pseudomonadota</taxon>
        <taxon>Gammaproteobacteria</taxon>
        <taxon>Vibrionales</taxon>
        <taxon>Vibrionaceae</taxon>
        <taxon>Vibrio</taxon>
    </lineage>
</organism>
<feature type="active site" evidence="5">
    <location>
        <position position="51"/>
    </location>
</feature>
<dbReference type="GO" id="GO:0033744">
    <property type="term" value="F:L-methionine:thioredoxin-disulfide S-oxidoreductase activity"/>
    <property type="evidence" value="ECO:0007669"/>
    <property type="project" value="RHEA"/>
</dbReference>
<evidence type="ECO:0000256" key="3">
    <source>
        <dbReference type="ARBA" id="ARBA00047806"/>
    </source>
</evidence>
<evidence type="ECO:0000313" key="7">
    <source>
        <dbReference type="EMBL" id="SHF38943.1"/>
    </source>
</evidence>
<evidence type="ECO:0000256" key="4">
    <source>
        <dbReference type="ARBA" id="ARBA00048782"/>
    </source>
</evidence>
<dbReference type="GO" id="GO:0034599">
    <property type="term" value="P:cellular response to oxidative stress"/>
    <property type="evidence" value="ECO:0007669"/>
    <property type="project" value="TreeGrafter"/>
</dbReference>
<dbReference type="HAMAP" id="MF_01401">
    <property type="entry name" value="MsrA"/>
    <property type="match status" value="1"/>
</dbReference>
<comment type="catalytic activity">
    <reaction evidence="3 5">
        <text>L-methionyl-[protein] + [thioredoxin]-disulfide + H2O = L-methionyl-(S)-S-oxide-[protein] + [thioredoxin]-dithiol</text>
        <dbReference type="Rhea" id="RHEA:14217"/>
        <dbReference type="Rhea" id="RHEA-COMP:10698"/>
        <dbReference type="Rhea" id="RHEA-COMP:10700"/>
        <dbReference type="Rhea" id="RHEA-COMP:12313"/>
        <dbReference type="Rhea" id="RHEA-COMP:12315"/>
        <dbReference type="ChEBI" id="CHEBI:15377"/>
        <dbReference type="ChEBI" id="CHEBI:16044"/>
        <dbReference type="ChEBI" id="CHEBI:29950"/>
        <dbReference type="ChEBI" id="CHEBI:44120"/>
        <dbReference type="ChEBI" id="CHEBI:50058"/>
        <dbReference type="EC" id="1.8.4.11"/>
    </reaction>
</comment>